<dbReference type="AlphaFoldDB" id="F4KWC9"/>
<feature type="domain" description="Cyclic nucleotide-binding" evidence="1">
    <location>
        <begin position="32"/>
        <end position="108"/>
    </location>
</feature>
<dbReference type="eggNOG" id="COG0664">
    <property type="taxonomic scope" value="Bacteria"/>
</dbReference>
<dbReference type="HOGENOM" id="CLU_075053_9_2_10"/>
<gene>
    <name evidence="2" type="ordered locus">Halhy_2404</name>
</gene>
<protein>
    <submittedName>
        <fullName evidence="2">Transcriptional regulator, Crp/Fnr family</fullName>
    </submittedName>
</protein>
<dbReference type="STRING" id="760192.Halhy_2404"/>
<dbReference type="RefSeq" id="WP_013764828.1">
    <property type="nucleotide sequence ID" value="NC_015510.1"/>
</dbReference>
<sequence>MFDLLKNTFDRVMPLSEADWSFALPRFKYVEYKKGELILREGEVHHHSIFVIEGALRIYNFNGSKESIRNIFLENSMFNESASYFLKKPSLFNIDAIEPTKAFLLHREDADAIFSHSISLATLGRRFVEYALATVAERNNELMALDGKQRYLKLLKDKPHIFQRVPQYMIASYLGITPEALSRIRKEIAG</sequence>
<dbReference type="CDD" id="cd00038">
    <property type="entry name" value="CAP_ED"/>
    <property type="match status" value="1"/>
</dbReference>
<evidence type="ECO:0000313" key="3">
    <source>
        <dbReference type="Proteomes" id="UP000008461"/>
    </source>
</evidence>
<dbReference type="Gene3D" id="2.60.120.10">
    <property type="entry name" value="Jelly Rolls"/>
    <property type="match status" value="1"/>
</dbReference>
<dbReference type="InterPro" id="IPR000595">
    <property type="entry name" value="cNMP-bd_dom"/>
</dbReference>
<dbReference type="SUPFAM" id="SSF51206">
    <property type="entry name" value="cAMP-binding domain-like"/>
    <property type="match status" value="1"/>
</dbReference>
<dbReference type="Pfam" id="PF00027">
    <property type="entry name" value="cNMP_binding"/>
    <property type="match status" value="1"/>
</dbReference>
<dbReference type="EMBL" id="CP002691">
    <property type="protein sequence ID" value="AEE50279.1"/>
    <property type="molecule type" value="Genomic_DNA"/>
</dbReference>
<proteinExistence type="predicted"/>
<evidence type="ECO:0000259" key="1">
    <source>
        <dbReference type="PROSITE" id="PS50042"/>
    </source>
</evidence>
<organism evidence="2 3">
    <name type="scientific">Haliscomenobacter hydrossis (strain ATCC 27775 / DSM 1100 / LMG 10767 / O)</name>
    <dbReference type="NCBI Taxonomy" id="760192"/>
    <lineage>
        <taxon>Bacteria</taxon>
        <taxon>Pseudomonadati</taxon>
        <taxon>Bacteroidota</taxon>
        <taxon>Saprospiria</taxon>
        <taxon>Saprospirales</taxon>
        <taxon>Haliscomenobacteraceae</taxon>
        <taxon>Haliscomenobacter</taxon>
    </lineage>
</organism>
<dbReference type="OrthoDB" id="663011at2"/>
<dbReference type="Proteomes" id="UP000008461">
    <property type="component" value="Chromosome"/>
</dbReference>
<reference key="2">
    <citation type="submission" date="2011-04" db="EMBL/GenBank/DDBJ databases">
        <title>Complete sequence of chromosome of Haliscomenobacter hydrossis DSM 1100.</title>
        <authorList>
            <consortium name="US DOE Joint Genome Institute (JGI-PGF)"/>
            <person name="Lucas S."/>
            <person name="Han J."/>
            <person name="Lapidus A."/>
            <person name="Bruce D."/>
            <person name="Goodwin L."/>
            <person name="Pitluck S."/>
            <person name="Peters L."/>
            <person name="Kyrpides N."/>
            <person name="Mavromatis K."/>
            <person name="Ivanova N."/>
            <person name="Ovchinnikova G."/>
            <person name="Pagani I."/>
            <person name="Daligault H."/>
            <person name="Detter J.C."/>
            <person name="Han C."/>
            <person name="Land M."/>
            <person name="Hauser L."/>
            <person name="Markowitz V."/>
            <person name="Cheng J.-F."/>
            <person name="Hugenholtz P."/>
            <person name="Woyke T."/>
            <person name="Wu D."/>
            <person name="Verbarg S."/>
            <person name="Frueling A."/>
            <person name="Brambilla E."/>
            <person name="Klenk H.-P."/>
            <person name="Eisen J.A."/>
        </authorList>
    </citation>
    <scope>NUCLEOTIDE SEQUENCE</scope>
    <source>
        <strain>DSM 1100</strain>
    </source>
</reference>
<accession>F4KWC9</accession>
<evidence type="ECO:0000313" key="2">
    <source>
        <dbReference type="EMBL" id="AEE50279.1"/>
    </source>
</evidence>
<dbReference type="PROSITE" id="PS50042">
    <property type="entry name" value="CNMP_BINDING_3"/>
    <property type="match status" value="1"/>
</dbReference>
<dbReference type="InterPro" id="IPR018490">
    <property type="entry name" value="cNMP-bd_dom_sf"/>
</dbReference>
<dbReference type="InterPro" id="IPR014710">
    <property type="entry name" value="RmlC-like_jellyroll"/>
</dbReference>
<reference evidence="2 3" key="1">
    <citation type="journal article" date="2011" name="Stand. Genomic Sci.">
        <title>Complete genome sequence of Haliscomenobacter hydrossis type strain (O).</title>
        <authorList>
            <consortium name="US DOE Joint Genome Institute (JGI-PGF)"/>
            <person name="Daligault H."/>
            <person name="Lapidus A."/>
            <person name="Zeytun A."/>
            <person name="Nolan M."/>
            <person name="Lucas S."/>
            <person name="Del Rio T.G."/>
            <person name="Tice H."/>
            <person name="Cheng J.F."/>
            <person name="Tapia R."/>
            <person name="Han C."/>
            <person name="Goodwin L."/>
            <person name="Pitluck S."/>
            <person name="Liolios K."/>
            <person name="Pagani I."/>
            <person name="Ivanova N."/>
            <person name="Huntemann M."/>
            <person name="Mavromatis K."/>
            <person name="Mikhailova N."/>
            <person name="Pati A."/>
            <person name="Chen A."/>
            <person name="Palaniappan K."/>
            <person name="Land M."/>
            <person name="Hauser L."/>
            <person name="Brambilla E.M."/>
            <person name="Rohde M."/>
            <person name="Verbarg S."/>
            <person name="Goker M."/>
            <person name="Bristow J."/>
            <person name="Eisen J.A."/>
            <person name="Markowitz V."/>
            <person name="Hugenholtz P."/>
            <person name="Kyrpides N.C."/>
            <person name="Klenk H.P."/>
            <person name="Woyke T."/>
        </authorList>
    </citation>
    <scope>NUCLEOTIDE SEQUENCE [LARGE SCALE GENOMIC DNA]</scope>
    <source>
        <strain evidence="3">ATCC 27775 / DSM 1100 / LMG 10767 / O</strain>
    </source>
</reference>
<dbReference type="KEGG" id="hhy:Halhy_2404"/>
<keyword evidence="3" id="KW-1185">Reference proteome</keyword>
<name>F4KWC9_HALH1</name>